<evidence type="ECO:0000256" key="1">
    <source>
        <dbReference type="ARBA" id="ARBA00001954"/>
    </source>
</evidence>
<dbReference type="WBParaSite" id="PSAMB.scaffold1354size32622.g12713.t2">
    <property type="protein sequence ID" value="PSAMB.scaffold1354size32622.g12713.t2"/>
    <property type="gene ID" value="PSAMB.scaffold1354size32622.g12713"/>
</dbReference>
<dbReference type="GO" id="GO:0070988">
    <property type="term" value="P:demethylation"/>
    <property type="evidence" value="ECO:0007669"/>
    <property type="project" value="InterPro"/>
</dbReference>
<keyword evidence="2" id="KW-1185">Reference proteome</keyword>
<comment type="cofactor">
    <cofactor evidence="1">
        <name>Fe(2+)</name>
        <dbReference type="ChEBI" id="CHEBI:29033"/>
    </cofactor>
</comment>
<evidence type="ECO:0000313" key="3">
    <source>
        <dbReference type="WBParaSite" id="PSAMB.scaffold1354size32622.g12713.t2"/>
    </source>
</evidence>
<dbReference type="GO" id="GO:0032451">
    <property type="term" value="F:demethylase activity"/>
    <property type="evidence" value="ECO:0007669"/>
    <property type="project" value="TreeGrafter"/>
</dbReference>
<dbReference type="PANTHER" id="PTHR12463">
    <property type="entry name" value="OXYGENASE-RELATED"/>
    <property type="match status" value="1"/>
</dbReference>
<dbReference type="PANTHER" id="PTHR12463:SF0">
    <property type="entry name" value="ALPHA-KETOGLUTARATE-DEPENDENT DIOXYGENASE ALKB HOMOLOG 4"/>
    <property type="match status" value="1"/>
</dbReference>
<accession>A0A914UYT9</accession>
<dbReference type="AlphaFoldDB" id="A0A914UYT9"/>
<reference evidence="3" key="1">
    <citation type="submission" date="2022-11" db="UniProtKB">
        <authorList>
            <consortium name="WormBaseParasite"/>
        </authorList>
    </citation>
    <scope>IDENTIFICATION</scope>
</reference>
<dbReference type="SUPFAM" id="SSF51197">
    <property type="entry name" value="Clavaminate synthase-like"/>
    <property type="match status" value="1"/>
</dbReference>
<dbReference type="Gene3D" id="2.60.120.590">
    <property type="entry name" value="Alpha-ketoglutarate-dependent dioxygenase AlkB-like"/>
    <property type="match status" value="1"/>
</dbReference>
<dbReference type="InterPro" id="IPR037151">
    <property type="entry name" value="AlkB-like_sf"/>
</dbReference>
<dbReference type="InterPro" id="IPR032857">
    <property type="entry name" value="ALKBH4"/>
</dbReference>
<proteinExistence type="predicted"/>
<organism evidence="2 3">
    <name type="scientific">Plectus sambesii</name>
    <dbReference type="NCBI Taxonomy" id="2011161"/>
    <lineage>
        <taxon>Eukaryota</taxon>
        <taxon>Metazoa</taxon>
        <taxon>Ecdysozoa</taxon>
        <taxon>Nematoda</taxon>
        <taxon>Chromadorea</taxon>
        <taxon>Plectida</taxon>
        <taxon>Plectina</taxon>
        <taxon>Plectoidea</taxon>
        <taxon>Plectidae</taxon>
        <taxon>Plectus</taxon>
    </lineage>
</organism>
<sequence length="206" mass="24097">MHGLLLAHDFITPEEEDSLMKKIDGVEWILSQSGRRKQDYGPRVNFKHKKVKYDRFVGMPDYADLVLERMRALSPEKLGEYQPFELCNLEYDPNRQSAIEFHQDDMWIWGNRLISVNLLSGSVMTLIEEQQRKMVFVPMPRYSLLCMADDARYRWKHGIIAKHINVRRVALTMREPAPAFQCGGDLYEKFGKDLIRLGNIRLPLPS</sequence>
<protein>
    <submittedName>
        <fullName evidence="3">Alpha-ketoglutarate-dependent dioxygenase AlkB-like domain-containing protein</fullName>
    </submittedName>
</protein>
<dbReference type="GO" id="GO:0016491">
    <property type="term" value="F:oxidoreductase activity"/>
    <property type="evidence" value="ECO:0007669"/>
    <property type="project" value="TreeGrafter"/>
</dbReference>
<evidence type="ECO:0000313" key="2">
    <source>
        <dbReference type="Proteomes" id="UP000887566"/>
    </source>
</evidence>
<name>A0A914UYT9_9BILA</name>
<dbReference type="Proteomes" id="UP000887566">
    <property type="component" value="Unplaced"/>
</dbReference>
<dbReference type="FunFam" id="2.60.120.590:FF:000019">
    <property type="entry name" value="DNA N6-methyl adenine demethylase"/>
    <property type="match status" value="1"/>
</dbReference>